<feature type="compositionally biased region" description="Polar residues" evidence="1">
    <location>
        <begin position="479"/>
        <end position="490"/>
    </location>
</feature>
<dbReference type="OrthoDB" id="3247214at2759"/>
<dbReference type="InParanoid" id="A0A066WA98"/>
<organism evidence="2 3">
    <name type="scientific">Tilletiaria anomala (strain ATCC 24038 / CBS 436.72 / UBC 951)</name>
    <dbReference type="NCBI Taxonomy" id="1037660"/>
    <lineage>
        <taxon>Eukaryota</taxon>
        <taxon>Fungi</taxon>
        <taxon>Dikarya</taxon>
        <taxon>Basidiomycota</taxon>
        <taxon>Ustilaginomycotina</taxon>
        <taxon>Exobasidiomycetes</taxon>
        <taxon>Georgefischeriales</taxon>
        <taxon>Tilletiariaceae</taxon>
        <taxon>Tilletiaria</taxon>
    </lineage>
</organism>
<dbReference type="HOGENOM" id="CLU_407774_0_0_1"/>
<feature type="compositionally biased region" description="Acidic residues" evidence="1">
    <location>
        <begin position="522"/>
        <end position="539"/>
    </location>
</feature>
<accession>A0A066WA98</accession>
<sequence length="556" mass="58759">MLNSFSKSDKNADVATEAGIEAEQPAALSAFLSPTSRFFGKKADPKLLGPNEIAQKVASILKPGKPFFSAIDNASLIANLGNGSIMNCDALRAQAQAKSEKKRKAAAKSKDAAAIANVAEDATAHQDENEDGTEYVGTVWSALNSLPVGAGWSAIPGSEGQPLSITSDGPADNGLWTSMMVTCDLNCTKLQLGKSVVIPSKVLEDNHYFTGNPNSLYTSIGAGTKYHWDNFEPAPLTGSFGSSFFPYAAPSFSPALEMWSWPSWVPFLGKKDGSKSGDDSSKTPKSSTPSAGTDTNGNKRVWLPSTTDVSVHCTWWGFTCYLPTPVMNELSGDVQQAEKIANLISSVLTFISNNVPAGVPVALLPFIAVLKAIAPISGYISTFIGWSWSEIKSFDEGHGVELSATWLLPVALIPHRWAAPVPPVDADPTSPTPAPAPAPATPATSTPSTSEPAPAEPMPVEPEAEEPTPSERQPEEPTVNKSTLDESTPVESKPEESTPYGSTPDESKPEDPTPDQSMPDESTLDESQTDESTLDESQTDESTSAVMGSAPAKDVK</sequence>
<comment type="caution">
    <text evidence="2">The sequence shown here is derived from an EMBL/GenBank/DDBJ whole genome shotgun (WGS) entry which is preliminary data.</text>
</comment>
<gene>
    <name evidence="2" type="ORF">K437DRAFT_255012</name>
</gene>
<feature type="compositionally biased region" description="Low complexity" evidence="1">
    <location>
        <begin position="441"/>
        <end position="453"/>
    </location>
</feature>
<protein>
    <submittedName>
        <fullName evidence="2">Uncharacterized protein</fullName>
    </submittedName>
</protein>
<dbReference type="EMBL" id="JMSN01000018">
    <property type="protein sequence ID" value="KDN50842.1"/>
    <property type="molecule type" value="Genomic_DNA"/>
</dbReference>
<reference evidence="2 3" key="1">
    <citation type="submission" date="2014-05" db="EMBL/GenBank/DDBJ databases">
        <title>Draft genome sequence of a rare smut relative, Tilletiaria anomala UBC 951.</title>
        <authorList>
            <consortium name="DOE Joint Genome Institute"/>
            <person name="Toome M."/>
            <person name="Kuo A."/>
            <person name="Henrissat B."/>
            <person name="Lipzen A."/>
            <person name="Tritt A."/>
            <person name="Yoshinaga Y."/>
            <person name="Zane M."/>
            <person name="Barry K."/>
            <person name="Grigoriev I.V."/>
            <person name="Spatafora J.W."/>
            <person name="Aimea M.C."/>
        </authorList>
    </citation>
    <scope>NUCLEOTIDE SEQUENCE [LARGE SCALE GENOMIC DNA]</scope>
    <source>
        <strain evidence="2 3">UBC 951</strain>
    </source>
</reference>
<name>A0A066WA98_TILAU</name>
<dbReference type="GeneID" id="25264044"/>
<feature type="compositionally biased region" description="Pro residues" evidence="1">
    <location>
        <begin position="423"/>
        <end position="440"/>
    </location>
</feature>
<keyword evidence="3" id="KW-1185">Reference proteome</keyword>
<evidence type="ECO:0000313" key="3">
    <source>
        <dbReference type="Proteomes" id="UP000027361"/>
    </source>
</evidence>
<evidence type="ECO:0000313" key="2">
    <source>
        <dbReference type="EMBL" id="KDN50842.1"/>
    </source>
</evidence>
<evidence type="ECO:0000256" key="1">
    <source>
        <dbReference type="SAM" id="MobiDB-lite"/>
    </source>
</evidence>
<dbReference type="STRING" id="1037660.A0A066WA98"/>
<dbReference type="AlphaFoldDB" id="A0A066WA98"/>
<dbReference type="RefSeq" id="XP_013244594.1">
    <property type="nucleotide sequence ID" value="XM_013389140.1"/>
</dbReference>
<feature type="region of interest" description="Disordered" evidence="1">
    <location>
        <begin position="274"/>
        <end position="299"/>
    </location>
</feature>
<proteinExistence type="predicted"/>
<feature type="region of interest" description="Disordered" evidence="1">
    <location>
        <begin position="423"/>
        <end position="556"/>
    </location>
</feature>
<dbReference type="Proteomes" id="UP000027361">
    <property type="component" value="Unassembled WGS sequence"/>
</dbReference>